<keyword evidence="2" id="KW-1133">Transmembrane helix</keyword>
<dbReference type="STRING" id="926569.ANT_09070"/>
<name>E8N3C7_ANATU</name>
<dbReference type="Gene3D" id="2.60.40.1120">
    <property type="entry name" value="Carboxypeptidase-like, regulatory domain"/>
    <property type="match status" value="1"/>
</dbReference>
<evidence type="ECO:0000256" key="1">
    <source>
        <dbReference type="SAM" id="MobiDB-lite"/>
    </source>
</evidence>
<dbReference type="EMBL" id="AP012029">
    <property type="protein sequence ID" value="BAJ62941.1"/>
    <property type="molecule type" value="Genomic_DNA"/>
</dbReference>
<proteinExistence type="predicted"/>
<feature type="transmembrane region" description="Helical" evidence="2">
    <location>
        <begin position="31"/>
        <end position="51"/>
    </location>
</feature>
<dbReference type="InParanoid" id="E8N3C7"/>
<gene>
    <name evidence="3" type="ordered locus">ANT_09070</name>
</gene>
<accession>E8N3C7</accession>
<reference evidence="3 4" key="1">
    <citation type="submission" date="2010-12" db="EMBL/GenBank/DDBJ databases">
        <title>Whole genome sequence of Anaerolinea thermophila UNI-1.</title>
        <authorList>
            <person name="Narita-Yamada S."/>
            <person name="Kishi E."/>
            <person name="Watanabe Y."/>
            <person name="Takasaki K."/>
            <person name="Ankai A."/>
            <person name="Oguchi A."/>
            <person name="Fukui S."/>
            <person name="Takahashi M."/>
            <person name="Yashiro I."/>
            <person name="Hosoyama A."/>
            <person name="Sekiguchi Y."/>
            <person name="Hanada S."/>
            <person name="Fujita N."/>
        </authorList>
    </citation>
    <scope>NUCLEOTIDE SEQUENCE [LARGE SCALE GENOMIC DNA]</scope>
    <source>
        <strain evidence="4">DSM 14523 / JCM 11388 / NBRC 100420 / UNI-1</strain>
    </source>
</reference>
<keyword evidence="2" id="KW-0472">Membrane</keyword>
<organism evidence="3 4">
    <name type="scientific">Anaerolinea thermophila (strain DSM 14523 / JCM 11388 / NBRC 100420 / UNI-1)</name>
    <dbReference type="NCBI Taxonomy" id="926569"/>
    <lineage>
        <taxon>Bacteria</taxon>
        <taxon>Bacillati</taxon>
        <taxon>Chloroflexota</taxon>
        <taxon>Anaerolineae</taxon>
        <taxon>Anaerolineales</taxon>
        <taxon>Anaerolineaceae</taxon>
        <taxon>Anaerolinea</taxon>
    </lineage>
</organism>
<dbReference type="eggNOG" id="ENOG502ZIX3">
    <property type="taxonomic scope" value="Bacteria"/>
</dbReference>
<dbReference type="OrthoDB" id="158649at2"/>
<dbReference type="HOGENOM" id="CLU_1782853_0_0_0"/>
<feature type="region of interest" description="Disordered" evidence="1">
    <location>
        <begin position="1"/>
        <end position="24"/>
    </location>
</feature>
<dbReference type="RefSeq" id="WP_013559333.1">
    <property type="nucleotide sequence ID" value="NC_014960.1"/>
</dbReference>
<protein>
    <recommendedName>
        <fullName evidence="5">Carboxypeptidase regulatory-like domain-containing protein</fullName>
    </recommendedName>
</protein>
<dbReference type="KEGG" id="atm:ANT_09070"/>
<dbReference type="Pfam" id="PF13620">
    <property type="entry name" value="CarboxypepD_reg"/>
    <property type="match status" value="1"/>
</dbReference>
<dbReference type="InterPro" id="IPR013784">
    <property type="entry name" value="Carb-bd-like_fold"/>
</dbReference>
<dbReference type="Proteomes" id="UP000008922">
    <property type="component" value="Chromosome"/>
</dbReference>
<feature type="compositionally biased region" description="Basic and acidic residues" evidence="1">
    <location>
        <begin position="11"/>
        <end position="22"/>
    </location>
</feature>
<evidence type="ECO:0000256" key="2">
    <source>
        <dbReference type="SAM" id="Phobius"/>
    </source>
</evidence>
<keyword evidence="4" id="KW-1185">Reference proteome</keyword>
<keyword evidence="2" id="KW-0812">Transmembrane</keyword>
<evidence type="ECO:0000313" key="3">
    <source>
        <dbReference type="EMBL" id="BAJ62941.1"/>
    </source>
</evidence>
<evidence type="ECO:0008006" key="5">
    <source>
        <dbReference type="Google" id="ProtNLM"/>
    </source>
</evidence>
<sequence>MPQEQSPSLETYRKGLPVEKKSNSSTGRKRFRSLLVGMAVIIIILAAINFFQSPAAKTLAGTGSVQGIVVNKDGKPLNAEIFITGTKWQTSTNADGQFSLTLPAGNYSLVVARNGMGNEYPISVQRGKTQDLGTIVLVSTPSPGD</sequence>
<dbReference type="SUPFAM" id="SSF49452">
    <property type="entry name" value="Starch-binding domain-like"/>
    <property type="match status" value="1"/>
</dbReference>
<dbReference type="GO" id="GO:0030246">
    <property type="term" value="F:carbohydrate binding"/>
    <property type="evidence" value="ECO:0007669"/>
    <property type="project" value="InterPro"/>
</dbReference>
<evidence type="ECO:0000313" key="4">
    <source>
        <dbReference type="Proteomes" id="UP000008922"/>
    </source>
</evidence>
<dbReference type="AlphaFoldDB" id="E8N3C7"/>